<sequence length="575" mass="64476">MDWEDHSNTYIRSRSYSKTTATMDFGDSRDSGFGGSRDADETFHGTAPTTPTDFSSLVENCEKHGPTTNNESDTWPFQRSPPSALESETQLVLATKVGFSTTTPFWDAPPPALTRKTVQTPVYSRQISAPVCSKGRPLPFKDITNTPKHVGVSSKSLKKAPLAQLPIVHVKASRKRTLTLENEAKKRRTSNELMFTHGNDRTIPAPARSLLRVHSSSLLESSASREHAANQSSPDPLEHYSLRTLDRPQIAHGAFRSISAATLCQLLGSMTGEQFLKKFFLVDCRYPYEYNGGHIRHAVNIFDPSKIGDVFYPTEDEKFLEMNAKIPIFYCEFSQKRGPCMALELRRLDRARNEGQYPFVNYKEIYLLDQGYKQFYDDKHIEFCEPRNYIPMFHANHQADLKLYRYHKRSVYGTEQRASQRYFNGRKVSNATLRKQMSLRAGAIRSHSLSSDWDDSLTPCSSGILNLEQDSVQSSGYLVLSDSPVSSTSASAAGSSAKQLPPLQQRLSRLTMQSPSSQSFGHPVHEIICESSLIFQSRRSLFASICEESCSSSSSSVSTSPQPDQSTMPLPKPRF</sequence>
<dbReference type="PROSITE" id="PS50206">
    <property type="entry name" value="RHODANESE_3"/>
    <property type="match status" value="1"/>
</dbReference>
<protein>
    <recommendedName>
        <fullName evidence="2">protein-tyrosine-phosphatase</fullName>
        <ecNumber evidence="2">3.1.3.48</ecNumber>
    </recommendedName>
</protein>
<feature type="domain" description="Rhodanese" evidence="10">
    <location>
        <begin position="275"/>
        <end position="379"/>
    </location>
</feature>
<feature type="region of interest" description="Disordered" evidence="9">
    <location>
        <begin position="21"/>
        <end position="87"/>
    </location>
</feature>
<dbReference type="FunFam" id="3.40.250.10:FF:000021">
    <property type="entry name" value="M-phase inducer phosphatase cdc-25.2"/>
    <property type="match status" value="1"/>
</dbReference>
<evidence type="ECO:0000259" key="10">
    <source>
        <dbReference type="PROSITE" id="PS50206"/>
    </source>
</evidence>
<evidence type="ECO:0000256" key="4">
    <source>
        <dbReference type="ARBA" id="ARBA00022776"/>
    </source>
</evidence>
<feature type="compositionally biased region" description="Polar residues" evidence="9">
    <location>
        <begin position="47"/>
        <end position="58"/>
    </location>
</feature>
<dbReference type="InterPro" id="IPR000751">
    <property type="entry name" value="MPI_Phosphatase"/>
</dbReference>
<organism evidence="11 12">
    <name type="scientific">Ditylenchus destructor</name>
    <dbReference type="NCBI Taxonomy" id="166010"/>
    <lineage>
        <taxon>Eukaryota</taxon>
        <taxon>Metazoa</taxon>
        <taxon>Ecdysozoa</taxon>
        <taxon>Nematoda</taxon>
        <taxon>Chromadorea</taxon>
        <taxon>Rhabditida</taxon>
        <taxon>Tylenchina</taxon>
        <taxon>Tylenchomorpha</taxon>
        <taxon>Sphaerularioidea</taxon>
        <taxon>Anguinidae</taxon>
        <taxon>Anguininae</taxon>
        <taxon>Ditylenchus</taxon>
    </lineage>
</organism>
<evidence type="ECO:0000256" key="5">
    <source>
        <dbReference type="ARBA" id="ARBA00022801"/>
    </source>
</evidence>
<name>A0AAD4NC13_9BILA</name>
<dbReference type="EC" id="3.1.3.48" evidence="2"/>
<dbReference type="PRINTS" id="PR00716">
    <property type="entry name" value="MPIPHPHTASE"/>
</dbReference>
<comment type="similarity">
    <text evidence="1">Belongs to the MPI phosphatase family.</text>
</comment>
<dbReference type="Pfam" id="PF00581">
    <property type="entry name" value="Rhodanese"/>
    <property type="match status" value="1"/>
</dbReference>
<evidence type="ECO:0000256" key="1">
    <source>
        <dbReference type="ARBA" id="ARBA00011065"/>
    </source>
</evidence>
<dbReference type="PANTHER" id="PTHR10828:SF76">
    <property type="entry name" value="M-PHASE INDUCER PHOSPHATASE"/>
    <property type="match status" value="1"/>
</dbReference>
<dbReference type="SUPFAM" id="SSF52821">
    <property type="entry name" value="Rhodanese/Cell cycle control phosphatase"/>
    <property type="match status" value="1"/>
</dbReference>
<evidence type="ECO:0000313" key="12">
    <source>
        <dbReference type="Proteomes" id="UP001201812"/>
    </source>
</evidence>
<evidence type="ECO:0000256" key="3">
    <source>
        <dbReference type="ARBA" id="ARBA00022618"/>
    </source>
</evidence>
<dbReference type="Gene3D" id="3.40.250.10">
    <property type="entry name" value="Rhodanese-like domain"/>
    <property type="match status" value="1"/>
</dbReference>
<accession>A0AAD4NC13</accession>
<evidence type="ECO:0000256" key="6">
    <source>
        <dbReference type="ARBA" id="ARBA00022912"/>
    </source>
</evidence>
<evidence type="ECO:0000256" key="2">
    <source>
        <dbReference type="ARBA" id="ARBA00013064"/>
    </source>
</evidence>
<comment type="caution">
    <text evidence="11">The sequence shown here is derived from an EMBL/GenBank/DDBJ whole genome shotgun (WGS) entry which is preliminary data.</text>
</comment>
<feature type="compositionally biased region" description="Low complexity" evidence="9">
    <location>
        <begin position="551"/>
        <end position="567"/>
    </location>
</feature>
<dbReference type="GO" id="GO:0010971">
    <property type="term" value="P:positive regulation of G2/M transition of mitotic cell cycle"/>
    <property type="evidence" value="ECO:0007669"/>
    <property type="project" value="TreeGrafter"/>
</dbReference>
<reference evidence="11" key="1">
    <citation type="submission" date="2022-01" db="EMBL/GenBank/DDBJ databases">
        <title>Genome Sequence Resource for Two Populations of Ditylenchus destructor, the Migratory Endoparasitic Phytonematode.</title>
        <authorList>
            <person name="Zhang H."/>
            <person name="Lin R."/>
            <person name="Xie B."/>
        </authorList>
    </citation>
    <scope>NUCLEOTIDE SEQUENCE</scope>
    <source>
        <strain evidence="11">BazhouSP</strain>
    </source>
</reference>
<evidence type="ECO:0000256" key="9">
    <source>
        <dbReference type="SAM" id="MobiDB-lite"/>
    </source>
</evidence>
<dbReference type="PANTHER" id="PTHR10828">
    <property type="entry name" value="M-PHASE INDUCER PHOSPHATASE DUAL SPECIFICITY PHOSPHATASE CDC25"/>
    <property type="match status" value="1"/>
</dbReference>
<keyword evidence="4" id="KW-0498">Mitosis</keyword>
<dbReference type="EMBL" id="JAKKPZ010000005">
    <property type="protein sequence ID" value="KAI1720815.1"/>
    <property type="molecule type" value="Genomic_DNA"/>
</dbReference>
<dbReference type="InterPro" id="IPR001763">
    <property type="entry name" value="Rhodanese-like_dom"/>
</dbReference>
<dbReference type="GO" id="GO:0005737">
    <property type="term" value="C:cytoplasm"/>
    <property type="evidence" value="ECO:0007669"/>
    <property type="project" value="TreeGrafter"/>
</dbReference>
<dbReference type="GO" id="GO:0051301">
    <property type="term" value="P:cell division"/>
    <property type="evidence" value="ECO:0007669"/>
    <property type="project" value="UniProtKB-KW"/>
</dbReference>
<keyword evidence="6" id="KW-0904">Protein phosphatase</keyword>
<evidence type="ECO:0000256" key="8">
    <source>
        <dbReference type="ARBA" id="ARBA00051722"/>
    </source>
</evidence>
<dbReference type="Proteomes" id="UP001201812">
    <property type="component" value="Unassembled WGS sequence"/>
</dbReference>
<feature type="region of interest" description="Disordered" evidence="9">
    <location>
        <begin position="551"/>
        <end position="575"/>
    </location>
</feature>
<dbReference type="GO" id="GO:0110032">
    <property type="term" value="P:positive regulation of G2/MI transition of meiotic cell cycle"/>
    <property type="evidence" value="ECO:0007669"/>
    <property type="project" value="TreeGrafter"/>
</dbReference>
<keyword evidence="12" id="KW-1185">Reference proteome</keyword>
<keyword evidence="7" id="KW-0131">Cell cycle</keyword>
<proteinExistence type="inferred from homology"/>
<keyword evidence="3" id="KW-0132">Cell division</keyword>
<dbReference type="GO" id="GO:0005634">
    <property type="term" value="C:nucleus"/>
    <property type="evidence" value="ECO:0007669"/>
    <property type="project" value="TreeGrafter"/>
</dbReference>
<dbReference type="GO" id="GO:0000086">
    <property type="term" value="P:G2/M transition of mitotic cell cycle"/>
    <property type="evidence" value="ECO:0007669"/>
    <property type="project" value="TreeGrafter"/>
</dbReference>
<comment type="catalytic activity">
    <reaction evidence="8">
        <text>O-phospho-L-tyrosyl-[protein] + H2O = L-tyrosyl-[protein] + phosphate</text>
        <dbReference type="Rhea" id="RHEA:10684"/>
        <dbReference type="Rhea" id="RHEA-COMP:10136"/>
        <dbReference type="Rhea" id="RHEA-COMP:20101"/>
        <dbReference type="ChEBI" id="CHEBI:15377"/>
        <dbReference type="ChEBI" id="CHEBI:43474"/>
        <dbReference type="ChEBI" id="CHEBI:46858"/>
        <dbReference type="ChEBI" id="CHEBI:61978"/>
        <dbReference type="EC" id="3.1.3.48"/>
    </reaction>
</comment>
<dbReference type="InterPro" id="IPR036873">
    <property type="entry name" value="Rhodanese-like_dom_sf"/>
</dbReference>
<feature type="compositionally biased region" description="Polar residues" evidence="9">
    <location>
        <begin position="66"/>
        <end position="87"/>
    </location>
</feature>
<dbReference type="GO" id="GO:0004725">
    <property type="term" value="F:protein tyrosine phosphatase activity"/>
    <property type="evidence" value="ECO:0007669"/>
    <property type="project" value="UniProtKB-EC"/>
</dbReference>
<keyword evidence="5" id="KW-0378">Hydrolase</keyword>
<evidence type="ECO:0000313" key="11">
    <source>
        <dbReference type="EMBL" id="KAI1720815.1"/>
    </source>
</evidence>
<dbReference type="SMART" id="SM00450">
    <property type="entry name" value="RHOD"/>
    <property type="match status" value="1"/>
</dbReference>
<gene>
    <name evidence="11" type="ORF">DdX_05062</name>
</gene>
<evidence type="ECO:0000256" key="7">
    <source>
        <dbReference type="ARBA" id="ARBA00023306"/>
    </source>
</evidence>
<dbReference type="AlphaFoldDB" id="A0AAD4NC13"/>